<proteinExistence type="predicted"/>
<keyword evidence="1" id="KW-0732">Signal</keyword>
<dbReference type="InterPro" id="IPR029058">
    <property type="entry name" value="AB_hydrolase_fold"/>
</dbReference>
<feature type="signal peptide" evidence="1">
    <location>
        <begin position="1"/>
        <end position="28"/>
    </location>
</feature>
<evidence type="ECO:0000313" key="4">
    <source>
        <dbReference type="Proteomes" id="UP001501222"/>
    </source>
</evidence>
<dbReference type="Gene3D" id="3.40.50.1820">
    <property type="entry name" value="alpha/beta hydrolase"/>
    <property type="match status" value="1"/>
</dbReference>
<dbReference type="Proteomes" id="UP001501222">
    <property type="component" value="Unassembled WGS sequence"/>
</dbReference>
<dbReference type="SUPFAM" id="SSF53474">
    <property type="entry name" value="alpha/beta-Hydrolases"/>
    <property type="match status" value="1"/>
</dbReference>
<evidence type="ECO:0000256" key="1">
    <source>
        <dbReference type="SAM" id="SignalP"/>
    </source>
</evidence>
<sequence length="510" mass="53676">MKLRTLTASLVPVALAASLMAAPTTAAAADCPAQSIGHLSAGIQPVVLAHGWNGNANNMDAVATYLERAPKLAVTTHQFNYGSVSYKWASQSGIADCLAEYITQVSTAHKRLGGSGKVIVVAHSMGGLAARFATDSRYANLPIDDILGGLVTFDTPHLGSPFGSQPIARAAELKNPGAWWPFPKAGTDGSRCLALHDRQSPLPNGCAYPPYLPTSVPLTQIAGDITVKRSLFGVPLYDINLGGDGIVWTDSSQGYLESGPLDTRAAKGSQVTLRPEPCSINLDQIGAIAVAQGLVDQGGWGSIANVVSGLNLSIFTDNMAMDDILGDRQGPTLMPMLLAANIGAKCSHTNVLHNASALDDAAEAIRGYIQHFRAASPNRFVGHWTTHGGLLDIKSDGTATESFNIGPCHPEHLADSAMCNTNVDLKVTPTKSGVLLTVTRVSYSTWDGIPQPPPPDPTTLPGDQSELTVKDTGLLFDRVVKLSGPRIDYDTGFYWCGKGVSKLSVRNCGA</sequence>
<accession>A0ABP6VPY6</accession>
<feature type="domain" description="DUF676" evidence="2">
    <location>
        <begin position="46"/>
        <end position="166"/>
    </location>
</feature>
<evidence type="ECO:0000259" key="2">
    <source>
        <dbReference type="Pfam" id="PF05057"/>
    </source>
</evidence>
<protein>
    <recommendedName>
        <fullName evidence="2">DUF676 domain-containing protein</fullName>
    </recommendedName>
</protein>
<feature type="chain" id="PRO_5047319042" description="DUF676 domain-containing protein" evidence="1">
    <location>
        <begin position="29"/>
        <end position="510"/>
    </location>
</feature>
<comment type="caution">
    <text evidence="3">The sequence shown here is derived from an EMBL/GenBank/DDBJ whole genome shotgun (WGS) entry which is preliminary data.</text>
</comment>
<evidence type="ECO:0000313" key="3">
    <source>
        <dbReference type="EMBL" id="GAA3537197.1"/>
    </source>
</evidence>
<reference evidence="4" key="1">
    <citation type="journal article" date="2019" name="Int. J. Syst. Evol. Microbiol.">
        <title>The Global Catalogue of Microorganisms (GCM) 10K type strain sequencing project: providing services to taxonomists for standard genome sequencing and annotation.</title>
        <authorList>
            <consortium name="The Broad Institute Genomics Platform"/>
            <consortium name="The Broad Institute Genome Sequencing Center for Infectious Disease"/>
            <person name="Wu L."/>
            <person name="Ma J."/>
        </authorList>
    </citation>
    <scope>NUCLEOTIDE SEQUENCE [LARGE SCALE GENOMIC DNA]</scope>
    <source>
        <strain evidence="4">JCM 16928</strain>
    </source>
</reference>
<organism evidence="3 4">
    <name type="scientific">Kribbella ginsengisoli</name>
    <dbReference type="NCBI Taxonomy" id="363865"/>
    <lineage>
        <taxon>Bacteria</taxon>
        <taxon>Bacillati</taxon>
        <taxon>Actinomycetota</taxon>
        <taxon>Actinomycetes</taxon>
        <taxon>Propionibacteriales</taxon>
        <taxon>Kribbellaceae</taxon>
        <taxon>Kribbella</taxon>
    </lineage>
</organism>
<dbReference type="RefSeq" id="WP_344836056.1">
    <property type="nucleotide sequence ID" value="NZ_BAABAA010000001.1"/>
</dbReference>
<dbReference type="Pfam" id="PF05057">
    <property type="entry name" value="DUF676"/>
    <property type="match status" value="1"/>
</dbReference>
<name>A0ABP6VPY6_9ACTN</name>
<dbReference type="InterPro" id="IPR007751">
    <property type="entry name" value="DUF676_lipase-like"/>
</dbReference>
<gene>
    <name evidence="3" type="ORF">GCM10022235_00820</name>
</gene>
<dbReference type="EMBL" id="BAABAA010000001">
    <property type="protein sequence ID" value="GAA3537197.1"/>
    <property type="molecule type" value="Genomic_DNA"/>
</dbReference>
<keyword evidence="4" id="KW-1185">Reference proteome</keyword>